<organism evidence="7 8">
    <name type="scientific">Reticulomyxa filosa</name>
    <dbReference type="NCBI Taxonomy" id="46433"/>
    <lineage>
        <taxon>Eukaryota</taxon>
        <taxon>Sar</taxon>
        <taxon>Rhizaria</taxon>
        <taxon>Retaria</taxon>
        <taxon>Foraminifera</taxon>
        <taxon>Monothalamids</taxon>
        <taxon>Reticulomyxidae</taxon>
        <taxon>Reticulomyxa</taxon>
    </lineage>
</organism>
<dbReference type="InterPro" id="IPR004160">
    <property type="entry name" value="Transl_elong_EFTu/EF1A_C"/>
</dbReference>
<evidence type="ECO:0000256" key="3">
    <source>
        <dbReference type="ARBA" id="ARBA00022917"/>
    </source>
</evidence>
<sequence>MHIFIKKKKKKRHRKFHLYMIGKEPILRLINELDKFELLNKEKEKTNEENKDFVMPIQIVYNLTGVGIAVIGKVLQGSVETQENVELYGAWKKPSTTTAKDQAKLKSKSSGLQSAQQKPLNGSVGSLKLFGKSIKCGLPRDYLGVALHSNNITTKNVRRGMTVILKRKTQKKGSDGDSDDNPVEHWKHTWSWTCQLTLLDEQLGGRRTPIQSGFMPTFYFLTTEVTGTVDLLDVSGSKDPNLMLSPGDTSTRVQVTLLESCVVWKGLTFVVRERGQTIGYGTILDAVEI</sequence>
<feature type="domain" description="Translation elongation factor EFTu/EF1A C-terminal" evidence="6">
    <location>
        <begin position="191"/>
        <end position="284"/>
    </location>
</feature>
<feature type="compositionally biased region" description="Polar residues" evidence="5">
    <location>
        <begin position="108"/>
        <end position="119"/>
    </location>
</feature>
<evidence type="ECO:0000256" key="5">
    <source>
        <dbReference type="SAM" id="MobiDB-lite"/>
    </source>
</evidence>
<evidence type="ECO:0000256" key="1">
    <source>
        <dbReference type="ARBA" id="ARBA00022741"/>
    </source>
</evidence>
<evidence type="ECO:0000313" key="8">
    <source>
        <dbReference type="Proteomes" id="UP000023152"/>
    </source>
</evidence>
<dbReference type="GO" id="GO:0003746">
    <property type="term" value="F:translation elongation factor activity"/>
    <property type="evidence" value="ECO:0007669"/>
    <property type="project" value="UniProtKB-KW"/>
</dbReference>
<dbReference type="InterPro" id="IPR009000">
    <property type="entry name" value="Transl_B-barrel_sf"/>
</dbReference>
<dbReference type="OrthoDB" id="7906561at2759"/>
<gene>
    <name evidence="7" type="ORF">RFI_13003</name>
</gene>
<reference evidence="7 8" key="1">
    <citation type="journal article" date="2013" name="Curr. Biol.">
        <title>The Genome of the Foraminiferan Reticulomyxa filosa.</title>
        <authorList>
            <person name="Glockner G."/>
            <person name="Hulsmann N."/>
            <person name="Schleicher M."/>
            <person name="Noegel A.A."/>
            <person name="Eichinger L."/>
            <person name="Gallinger C."/>
            <person name="Pawlowski J."/>
            <person name="Sierra R."/>
            <person name="Euteneuer U."/>
            <person name="Pillet L."/>
            <person name="Moustafa A."/>
            <person name="Platzer M."/>
            <person name="Groth M."/>
            <person name="Szafranski K."/>
            <person name="Schliwa M."/>
        </authorList>
    </citation>
    <scope>NUCLEOTIDE SEQUENCE [LARGE SCALE GENOMIC DNA]</scope>
</reference>
<dbReference type="Proteomes" id="UP000023152">
    <property type="component" value="Unassembled WGS sequence"/>
</dbReference>
<name>X6NCV6_RETFI</name>
<protein>
    <submittedName>
        <fullName evidence="7">Translation elongation factor Tu</fullName>
    </submittedName>
</protein>
<feature type="region of interest" description="Disordered" evidence="5">
    <location>
        <begin position="98"/>
        <end position="119"/>
    </location>
</feature>
<dbReference type="GO" id="GO:0005525">
    <property type="term" value="F:GTP binding"/>
    <property type="evidence" value="ECO:0007669"/>
    <property type="project" value="UniProtKB-KW"/>
</dbReference>
<keyword evidence="2 7" id="KW-0251">Elongation factor</keyword>
<keyword evidence="4" id="KW-0342">GTP-binding</keyword>
<keyword evidence="1" id="KW-0547">Nucleotide-binding</keyword>
<dbReference type="AlphaFoldDB" id="X6NCV6"/>
<dbReference type="PANTHER" id="PTHR43721:SF22">
    <property type="entry name" value="ELONGATION FACTOR TU, MITOCHONDRIAL"/>
    <property type="match status" value="1"/>
</dbReference>
<dbReference type="SUPFAM" id="SSF50465">
    <property type="entry name" value="EF-Tu/eEF-1alpha/eIF2-gamma C-terminal domain"/>
    <property type="match status" value="1"/>
</dbReference>
<dbReference type="EMBL" id="ASPP01009404">
    <property type="protein sequence ID" value="ETO24155.1"/>
    <property type="molecule type" value="Genomic_DNA"/>
</dbReference>
<proteinExistence type="predicted"/>
<dbReference type="PANTHER" id="PTHR43721">
    <property type="entry name" value="ELONGATION FACTOR TU-RELATED"/>
    <property type="match status" value="1"/>
</dbReference>
<evidence type="ECO:0000259" key="6">
    <source>
        <dbReference type="Pfam" id="PF03143"/>
    </source>
</evidence>
<dbReference type="Pfam" id="PF03143">
    <property type="entry name" value="GTP_EFTU_D3"/>
    <property type="match status" value="1"/>
</dbReference>
<dbReference type="SUPFAM" id="SSF50447">
    <property type="entry name" value="Translation proteins"/>
    <property type="match status" value="1"/>
</dbReference>
<evidence type="ECO:0000256" key="4">
    <source>
        <dbReference type="ARBA" id="ARBA00023134"/>
    </source>
</evidence>
<dbReference type="InterPro" id="IPR009001">
    <property type="entry name" value="Transl_elong_EF1A/Init_IF2_C"/>
</dbReference>
<evidence type="ECO:0000313" key="7">
    <source>
        <dbReference type="EMBL" id="ETO24155.1"/>
    </source>
</evidence>
<dbReference type="Gene3D" id="2.40.30.10">
    <property type="entry name" value="Translation factors"/>
    <property type="match status" value="2"/>
</dbReference>
<dbReference type="InterPro" id="IPR050055">
    <property type="entry name" value="EF-Tu_GTPase"/>
</dbReference>
<comment type="caution">
    <text evidence="7">The sequence shown here is derived from an EMBL/GenBank/DDBJ whole genome shotgun (WGS) entry which is preliminary data.</text>
</comment>
<keyword evidence="3" id="KW-0648">Protein biosynthesis</keyword>
<keyword evidence="8" id="KW-1185">Reference proteome</keyword>
<accession>X6NCV6</accession>
<evidence type="ECO:0000256" key="2">
    <source>
        <dbReference type="ARBA" id="ARBA00022768"/>
    </source>
</evidence>